<keyword evidence="2" id="KW-1185">Reference proteome</keyword>
<dbReference type="EMBL" id="PXNQ02000003">
    <property type="protein sequence ID" value="RNF35376.1"/>
    <property type="molecule type" value="Genomic_DNA"/>
</dbReference>
<evidence type="ECO:0000313" key="2">
    <source>
        <dbReference type="Proteomes" id="UP000238137"/>
    </source>
</evidence>
<reference evidence="1" key="1">
    <citation type="submission" date="2018-05" db="EMBL/GenBank/DDBJ databases">
        <title>Reclassification of Methylarcula marina and Methylarcula terricola as Paracoccus methylarcula sp.nov., comb.nov. and Paracoccus terricola comb.nov.</title>
        <authorList>
            <person name="Shmareva M.N."/>
            <person name="Doronina N.V."/>
            <person name="Vasilenko O.V."/>
            <person name="Tarlachkov S.V."/>
            <person name="Trotsenko Y.A."/>
        </authorList>
    </citation>
    <scope>NUCLEOTIDE SEQUENCE [LARGE SCALE GENOMIC DNA]</scope>
    <source>
        <strain evidence="1">VKM B-2159</strain>
    </source>
</reference>
<gene>
    <name evidence="1" type="ORF">A7A09_007260</name>
</gene>
<comment type="caution">
    <text evidence="1">The sequence shown here is derived from an EMBL/GenBank/DDBJ whole genome shotgun (WGS) entry which is preliminary data.</text>
</comment>
<proteinExistence type="predicted"/>
<evidence type="ECO:0000313" key="1">
    <source>
        <dbReference type="EMBL" id="RNF35376.1"/>
    </source>
</evidence>
<dbReference type="AlphaFoldDB" id="A0A3R7SDB0"/>
<dbReference type="Proteomes" id="UP000238137">
    <property type="component" value="Unassembled WGS sequence"/>
</dbReference>
<organism evidence="1 2">
    <name type="scientific">Paracoccus methylarcula</name>
    <dbReference type="NCBI Taxonomy" id="72022"/>
    <lineage>
        <taxon>Bacteria</taxon>
        <taxon>Pseudomonadati</taxon>
        <taxon>Pseudomonadota</taxon>
        <taxon>Alphaproteobacteria</taxon>
        <taxon>Rhodobacterales</taxon>
        <taxon>Paracoccaceae</taxon>
        <taxon>Paracoccus</taxon>
    </lineage>
</organism>
<accession>A0A3R7SDB0</accession>
<sequence>MRHLWDRGILLAKVHLKNCPLLGIKYSLETILAKTIVYMNKPIISLQFFVALLSTVRNRPRSLYVMAKYMKQLQIPIFMFVSQRV</sequence>
<protein>
    <submittedName>
        <fullName evidence="1">Uncharacterized protein</fullName>
    </submittedName>
</protein>
<name>A0A3R7SDB0_9RHOB</name>